<dbReference type="AlphaFoldDB" id="A0A0U3FTH9"/>
<feature type="transmembrane region" description="Helical" evidence="1">
    <location>
        <begin position="77"/>
        <end position="102"/>
    </location>
</feature>
<keyword evidence="3" id="KW-1185">Reference proteome</keyword>
<reference evidence="2 3" key="1">
    <citation type="submission" date="2013-11" db="EMBL/GenBank/DDBJ databases">
        <title>Comparative genomics of Ignicoccus.</title>
        <authorList>
            <person name="Podar M."/>
        </authorList>
    </citation>
    <scope>NUCLEOTIDE SEQUENCE [LARGE SCALE GENOMIC DNA]</scope>
    <source>
        <strain evidence="2 3">DSM 13165</strain>
    </source>
</reference>
<gene>
    <name evidence="2" type="ORF">EYM_07530</name>
</gene>
<feature type="transmembrane region" description="Helical" evidence="1">
    <location>
        <begin position="108"/>
        <end position="130"/>
    </location>
</feature>
<name>A0A0U3FTH9_9CREN</name>
<accession>A0A0U3FTH9</accession>
<organism evidence="2 3">
    <name type="scientific">Ignicoccus islandicus DSM 13165</name>
    <dbReference type="NCBI Taxonomy" id="940295"/>
    <lineage>
        <taxon>Archaea</taxon>
        <taxon>Thermoproteota</taxon>
        <taxon>Thermoprotei</taxon>
        <taxon>Desulfurococcales</taxon>
        <taxon>Desulfurococcaceae</taxon>
        <taxon>Ignicoccus</taxon>
    </lineage>
</organism>
<evidence type="ECO:0000313" key="2">
    <source>
        <dbReference type="EMBL" id="ALU12784.1"/>
    </source>
</evidence>
<dbReference type="GeneID" id="30680879"/>
<keyword evidence="1" id="KW-0472">Membrane</keyword>
<dbReference type="KEGG" id="iis:EYM_07530"/>
<sequence length="158" mass="17781">MILCELVPITVSLIYYGLRLRKLDPLKITLVEWVTIAAVASIGRCETFLSRMAYERIENLIVGSALEIYVKIFTNNFLVLTLTALLKELYLGYVITITALVARHISKSYPLSVILGAHTILELYAYALALKGSKRSFLKGILYLLIAAFIETYFISVK</sequence>
<dbReference type="RefSeq" id="WP_075050462.1">
    <property type="nucleotide sequence ID" value="NZ_CP006867.1"/>
</dbReference>
<keyword evidence="1" id="KW-0812">Transmembrane</keyword>
<dbReference type="STRING" id="940295.EYM_07530"/>
<keyword evidence="1" id="KW-1133">Transmembrane helix</keyword>
<protein>
    <submittedName>
        <fullName evidence="2">Uncharacterized protein</fullName>
    </submittedName>
</protein>
<evidence type="ECO:0000313" key="3">
    <source>
        <dbReference type="Proteomes" id="UP000060778"/>
    </source>
</evidence>
<evidence type="ECO:0000256" key="1">
    <source>
        <dbReference type="SAM" id="Phobius"/>
    </source>
</evidence>
<proteinExistence type="predicted"/>
<feature type="transmembrane region" description="Helical" evidence="1">
    <location>
        <begin position="137"/>
        <end position="155"/>
    </location>
</feature>
<dbReference type="Proteomes" id="UP000060778">
    <property type="component" value="Chromosome"/>
</dbReference>
<dbReference type="EMBL" id="CP006867">
    <property type="protein sequence ID" value="ALU12784.1"/>
    <property type="molecule type" value="Genomic_DNA"/>
</dbReference>